<evidence type="ECO:0000313" key="1">
    <source>
        <dbReference type="EMBL" id="KAG2579494.1"/>
    </source>
</evidence>
<proteinExistence type="predicted"/>
<protein>
    <submittedName>
        <fullName evidence="1">Uncharacterized protein</fullName>
    </submittedName>
</protein>
<dbReference type="EMBL" id="CM029048">
    <property type="protein sequence ID" value="KAG2579494.1"/>
    <property type="molecule type" value="Genomic_DNA"/>
</dbReference>
<gene>
    <name evidence="1" type="ORF">PVAP13_6NG289360</name>
</gene>
<keyword evidence="2" id="KW-1185">Reference proteome</keyword>
<accession>A0A8T0R1T0</accession>
<evidence type="ECO:0000313" key="2">
    <source>
        <dbReference type="Proteomes" id="UP000823388"/>
    </source>
</evidence>
<dbReference type="AlphaFoldDB" id="A0A8T0R1T0"/>
<organism evidence="1 2">
    <name type="scientific">Panicum virgatum</name>
    <name type="common">Blackwell switchgrass</name>
    <dbReference type="NCBI Taxonomy" id="38727"/>
    <lineage>
        <taxon>Eukaryota</taxon>
        <taxon>Viridiplantae</taxon>
        <taxon>Streptophyta</taxon>
        <taxon>Embryophyta</taxon>
        <taxon>Tracheophyta</taxon>
        <taxon>Spermatophyta</taxon>
        <taxon>Magnoliopsida</taxon>
        <taxon>Liliopsida</taxon>
        <taxon>Poales</taxon>
        <taxon>Poaceae</taxon>
        <taxon>PACMAD clade</taxon>
        <taxon>Panicoideae</taxon>
        <taxon>Panicodae</taxon>
        <taxon>Paniceae</taxon>
        <taxon>Panicinae</taxon>
        <taxon>Panicum</taxon>
        <taxon>Panicum sect. Hiantes</taxon>
    </lineage>
</organism>
<comment type="caution">
    <text evidence="1">The sequence shown here is derived from an EMBL/GenBank/DDBJ whole genome shotgun (WGS) entry which is preliminary data.</text>
</comment>
<dbReference type="Proteomes" id="UP000823388">
    <property type="component" value="Chromosome 6N"/>
</dbReference>
<name>A0A8T0R1T0_PANVG</name>
<sequence>MPISHNDQLLELVHNNSTIRNLKYEPDWRMEYNDNKQVEGGMRKEMFFAPKVVRGP</sequence>
<reference evidence="1 2" key="1">
    <citation type="submission" date="2020-05" db="EMBL/GenBank/DDBJ databases">
        <title>WGS assembly of Panicum virgatum.</title>
        <authorList>
            <person name="Lovell J.T."/>
            <person name="Jenkins J."/>
            <person name="Shu S."/>
            <person name="Juenger T.E."/>
            <person name="Schmutz J."/>
        </authorList>
    </citation>
    <scope>NUCLEOTIDE SEQUENCE [LARGE SCALE GENOMIC DNA]</scope>
    <source>
        <strain evidence="2">cv. AP13</strain>
    </source>
</reference>